<dbReference type="RefSeq" id="WP_109456716.1">
    <property type="nucleotide sequence ID" value="NZ_QFBC01000001.1"/>
</dbReference>
<comment type="subcellular location">
    <subcellularLocation>
        <location evidence="1">Cell envelope</location>
    </subcellularLocation>
</comment>
<proteinExistence type="predicted"/>
<reference evidence="4 5" key="1">
    <citation type="submission" date="2018-05" db="EMBL/GenBank/DDBJ databases">
        <title>The draft genome of strain NS-104.</title>
        <authorList>
            <person name="Hang P."/>
            <person name="Jiang J."/>
        </authorList>
    </citation>
    <scope>NUCLEOTIDE SEQUENCE [LARGE SCALE GENOMIC DNA]</scope>
    <source>
        <strain evidence="4 5">NS-104</strain>
    </source>
</reference>
<dbReference type="GO" id="GO:0030313">
    <property type="term" value="C:cell envelope"/>
    <property type="evidence" value="ECO:0007669"/>
    <property type="project" value="UniProtKB-SubCell"/>
</dbReference>
<accession>A0A2U2DY02</accession>
<dbReference type="PANTHER" id="PTHR47870">
    <property type="entry name" value="CYTOCHROME C-TYPE BIOGENESIS PROTEIN CCMH"/>
    <property type="match status" value="1"/>
</dbReference>
<dbReference type="NCBIfam" id="TIGR03142">
    <property type="entry name" value="cytochro_ccmI"/>
    <property type="match status" value="1"/>
</dbReference>
<dbReference type="GO" id="GO:0017004">
    <property type="term" value="P:cytochrome complex assembly"/>
    <property type="evidence" value="ECO:0007669"/>
    <property type="project" value="UniProtKB-KW"/>
</dbReference>
<dbReference type="Gene3D" id="1.25.40.10">
    <property type="entry name" value="Tetratricopeptide repeat domain"/>
    <property type="match status" value="2"/>
</dbReference>
<dbReference type="InterPro" id="IPR017560">
    <property type="entry name" value="Cyt_c_biogenesis_CcmI"/>
</dbReference>
<evidence type="ECO:0000256" key="2">
    <source>
        <dbReference type="ARBA" id="ARBA00022748"/>
    </source>
</evidence>
<sequence>MLFWIIVAILTAAVAIVLLLPLLRGAKERLSDRAGEAAVYRDQLKELERDQAQGLITPDEAEYARAEVGRRLIAVSSGMEKQVARGSGLRRIRLAEIVVVVTLPAVGLCLYSITGSPELPSQPLEARLANPGNDMGILVTKAERHLAQNPEDGQGWDLLAPIYYRSLRLGDAELAYRNAIRLLGGNAERWNGLGETLIAAADGIVTDDARAAFEEALKLDGSNFRTKFYLALALEQTGKQAEAKAAFETLAKESPADAPWIPLVNEHIAKNGGAPLATAGAEKPLGNPTAEDVAAAENLEAGDRQQMIEGMVASLDAKLREDPKNIEGWMRLIRSYGVLKQPDKAADALKRGLAVFPADSAEGKQMLALAQGMGIATEGNEQ</sequence>
<keyword evidence="3" id="KW-0472">Membrane</keyword>
<evidence type="ECO:0000313" key="5">
    <source>
        <dbReference type="Proteomes" id="UP000245252"/>
    </source>
</evidence>
<dbReference type="SUPFAM" id="SSF48452">
    <property type="entry name" value="TPR-like"/>
    <property type="match status" value="1"/>
</dbReference>
<gene>
    <name evidence="4" type="primary">ccmI</name>
    <name evidence="4" type="ORF">DEM27_03190</name>
</gene>
<dbReference type="Proteomes" id="UP000245252">
    <property type="component" value="Unassembled WGS sequence"/>
</dbReference>
<dbReference type="InterPro" id="IPR011990">
    <property type="entry name" value="TPR-like_helical_dom_sf"/>
</dbReference>
<name>A0A2U2DY02_9HYPH</name>
<dbReference type="PANTHER" id="PTHR47870:SF1">
    <property type="entry name" value="CYTOCHROME C-TYPE BIOGENESIS PROTEIN CCMH"/>
    <property type="match status" value="1"/>
</dbReference>
<dbReference type="AlphaFoldDB" id="A0A2U2DY02"/>
<keyword evidence="5" id="KW-1185">Reference proteome</keyword>
<feature type="transmembrane region" description="Helical" evidence="3">
    <location>
        <begin position="94"/>
        <end position="113"/>
    </location>
</feature>
<keyword evidence="3" id="KW-1133">Transmembrane helix</keyword>
<evidence type="ECO:0000256" key="3">
    <source>
        <dbReference type="SAM" id="Phobius"/>
    </source>
</evidence>
<dbReference type="EMBL" id="QFBC01000001">
    <property type="protein sequence ID" value="PWE58198.1"/>
    <property type="molecule type" value="Genomic_DNA"/>
</dbReference>
<evidence type="ECO:0000256" key="1">
    <source>
        <dbReference type="ARBA" id="ARBA00004196"/>
    </source>
</evidence>
<dbReference type="InterPro" id="IPR019734">
    <property type="entry name" value="TPR_rpt"/>
</dbReference>
<keyword evidence="2" id="KW-0201">Cytochrome c-type biogenesis</keyword>
<keyword evidence="3" id="KW-0812">Transmembrane</keyword>
<dbReference type="InterPro" id="IPR051263">
    <property type="entry name" value="C-type_cytochrome_biogenesis"/>
</dbReference>
<protein>
    <submittedName>
        <fullName evidence="4">C-type cytochrome biogenesis protein CcmI</fullName>
    </submittedName>
</protein>
<dbReference type="OrthoDB" id="9815847at2"/>
<dbReference type="SMART" id="SM00028">
    <property type="entry name" value="TPR"/>
    <property type="match status" value="4"/>
</dbReference>
<comment type="caution">
    <text evidence="4">The sequence shown here is derived from an EMBL/GenBank/DDBJ whole genome shotgun (WGS) entry which is preliminary data.</text>
</comment>
<organism evidence="4 5">
    <name type="scientific">Metarhizobium album</name>
    <dbReference type="NCBI Taxonomy" id="2182425"/>
    <lineage>
        <taxon>Bacteria</taxon>
        <taxon>Pseudomonadati</taxon>
        <taxon>Pseudomonadota</taxon>
        <taxon>Alphaproteobacteria</taxon>
        <taxon>Hyphomicrobiales</taxon>
        <taxon>Rhizobiaceae</taxon>
        <taxon>Metarhizobium</taxon>
    </lineage>
</organism>
<feature type="transmembrane region" description="Helical" evidence="3">
    <location>
        <begin position="6"/>
        <end position="23"/>
    </location>
</feature>
<evidence type="ECO:0000313" key="4">
    <source>
        <dbReference type="EMBL" id="PWE58198.1"/>
    </source>
</evidence>